<dbReference type="InterPro" id="IPR043504">
    <property type="entry name" value="Peptidase_S1_PA_chymotrypsin"/>
</dbReference>
<evidence type="ECO:0008006" key="4">
    <source>
        <dbReference type="Google" id="ProtNLM"/>
    </source>
</evidence>
<name>A0A918AF30_9ACTN</name>
<keyword evidence="3" id="KW-1185">Reference proteome</keyword>
<evidence type="ECO:0000313" key="3">
    <source>
        <dbReference type="Proteomes" id="UP000660745"/>
    </source>
</evidence>
<reference evidence="2" key="1">
    <citation type="journal article" date="2014" name="Int. J. Syst. Evol. Microbiol.">
        <title>Complete genome sequence of Corynebacterium casei LMG S-19264T (=DSM 44701T), isolated from a smear-ripened cheese.</title>
        <authorList>
            <consortium name="US DOE Joint Genome Institute (JGI-PGF)"/>
            <person name="Walter F."/>
            <person name="Albersmeier A."/>
            <person name="Kalinowski J."/>
            <person name="Ruckert C."/>
        </authorList>
    </citation>
    <scope>NUCLEOTIDE SEQUENCE</scope>
    <source>
        <strain evidence="2">CGMCC 4.7430</strain>
    </source>
</reference>
<reference evidence="2" key="2">
    <citation type="submission" date="2020-09" db="EMBL/GenBank/DDBJ databases">
        <authorList>
            <person name="Sun Q."/>
            <person name="Zhou Y."/>
        </authorList>
    </citation>
    <scope>NUCLEOTIDE SEQUENCE</scope>
    <source>
        <strain evidence="2">CGMCC 4.7430</strain>
    </source>
</reference>
<protein>
    <recommendedName>
        <fullName evidence="4">Trypsin-like peptidase domain-containing protein</fullName>
    </recommendedName>
</protein>
<proteinExistence type="predicted"/>
<gene>
    <name evidence="2" type="ORF">GCM10012278_89660</name>
</gene>
<comment type="caution">
    <text evidence="2">The sequence shown here is derived from an EMBL/GenBank/DDBJ whole genome shotgun (WGS) entry which is preliminary data.</text>
</comment>
<evidence type="ECO:0000313" key="2">
    <source>
        <dbReference type="EMBL" id="GGP18221.1"/>
    </source>
</evidence>
<dbReference type="InterPro" id="IPR009003">
    <property type="entry name" value="Peptidase_S1_PA"/>
</dbReference>
<sequence>MTSNDQPPRRDVPFEAPTRLSEPSADTQYAVAAQAGSAVLEAGLQDVDTAVRDAHAELESALIARYQSRQAESQDVTSFLSPAGSIQGVAIGLGDPDSPSLPGEPAMSVYVAEPTEARLVREMVVDDFGISSARDVPILVRQDVFDASAHRFRIRPAPGGVSTGHTAATAGTIGCLAVGRTEPRNQRLLFLSNNHVIANSNKASLNDPIIQQGRFDGGAAPVDQIAVLERFRPIAFDNTPNLVDCATAWCWPDRVRPELVRILGGAQTFFRIGRQPVSPFLGMGVGKSGRTTQVRQGEITDLGWTGIINYDGHQALFTNQIAIRPVSALEFSAGGDSGSIVWTWDATRSPVGLLFAGGFRHTLANPMALVLDALDIDLFT</sequence>
<evidence type="ECO:0000256" key="1">
    <source>
        <dbReference type="SAM" id="MobiDB-lite"/>
    </source>
</evidence>
<dbReference type="AlphaFoldDB" id="A0A918AF30"/>
<dbReference type="SUPFAM" id="SSF50494">
    <property type="entry name" value="Trypsin-like serine proteases"/>
    <property type="match status" value="1"/>
</dbReference>
<dbReference type="Proteomes" id="UP000660745">
    <property type="component" value="Unassembled WGS sequence"/>
</dbReference>
<dbReference type="RefSeq" id="WP_189144893.1">
    <property type="nucleotide sequence ID" value="NZ_BMNK01000028.1"/>
</dbReference>
<accession>A0A918AF30</accession>
<feature type="region of interest" description="Disordered" evidence="1">
    <location>
        <begin position="1"/>
        <end position="27"/>
    </location>
</feature>
<dbReference type="EMBL" id="BMNK01000028">
    <property type="protein sequence ID" value="GGP18221.1"/>
    <property type="molecule type" value="Genomic_DNA"/>
</dbReference>
<organism evidence="2 3">
    <name type="scientific">Nonomuraea glycinis</name>
    <dbReference type="NCBI Taxonomy" id="2047744"/>
    <lineage>
        <taxon>Bacteria</taxon>
        <taxon>Bacillati</taxon>
        <taxon>Actinomycetota</taxon>
        <taxon>Actinomycetes</taxon>
        <taxon>Streptosporangiales</taxon>
        <taxon>Streptosporangiaceae</taxon>
        <taxon>Nonomuraea</taxon>
    </lineage>
</organism>
<dbReference type="Gene3D" id="2.40.10.10">
    <property type="entry name" value="Trypsin-like serine proteases"/>
    <property type="match status" value="1"/>
</dbReference>